<name>A0A0W0DPV5_CANGB</name>
<dbReference type="GO" id="GO:0005737">
    <property type="term" value="C:cytoplasm"/>
    <property type="evidence" value="ECO:0007669"/>
    <property type="project" value="EnsemblFungi"/>
</dbReference>
<dbReference type="CDD" id="cd21134">
    <property type="entry name" value="YTH"/>
    <property type="match status" value="1"/>
</dbReference>
<dbReference type="EMBL" id="LLZZ01000006">
    <property type="protein sequence ID" value="KTB13709.1"/>
    <property type="molecule type" value="Genomic_DNA"/>
</dbReference>
<feature type="domain" description="YTH" evidence="1">
    <location>
        <begin position="158"/>
        <end position="293"/>
    </location>
</feature>
<dbReference type="VEuPathDB" id="FungiDB:GVI51_A02761"/>
<evidence type="ECO:0000313" key="3">
    <source>
        <dbReference type="EMBL" id="KTB13709.1"/>
    </source>
</evidence>
<reference evidence="3 4" key="1">
    <citation type="submission" date="2015-10" db="EMBL/GenBank/DDBJ databases">
        <title>Draft genomes sequences of Candida glabrata isolates 1A, 1B, 2A, 2B, 3A and 3B.</title>
        <authorList>
            <person name="Haavelsrud O.E."/>
            <person name="Gaustad P."/>
        </authorList>
    </citation>
    <scope>NUCLEOTIDE SEQUENCE [LARGE SCALE GENOMIC DNA]</scope>
    <source>
        <strain evidence="3">910700640</strain>
    </source>
</reference>
<accession>A0A0W0DPV5</accession>
<evidence type="ECO:0000313" key="2">
    <source>
        <dbReference type="EMBL" id="KTA95964.1"/>
    </source>
</evidence>
<organism evidence="3 4">
    <name type="scientific">Candida glabrata</name>
    <name type="common">Yeast</name>
    <name type="synonym">Torulopsis glabrata</name>
    <dbReference type="NCBI Taxonomy" id="5478"/>
    <lineage>
        <taxon>Eukaryota</taxon>
        <taxon>Fungi</taxon>
        <taxon>Dikarya</taxon>
        <taxon>Ascomycota</taxon>
        <taxon>Saccharomycotina</taxon>
        <taxon>Saccharomycetes</taxon>
        <taxon>Saccharomycetales</taxon>
        <taxon>Saccharomycetaceae</taxon>
        <taxon>Nakaseomyces</taxon>
    </lineage>
</organism>
<protein>
    <submittedName>
        <fullName evidence="3">Methylated RNA-binding protein 1</fullName>
    </submittedName>
</protein>
<dbReference type="GO" id="GO:0019220">
    <property type="term" value="P:regulation of phosphate metabolic process"/>
    <property type="evidence" value="ECO:0007669"/>
    <property type="project" value="EnsemblFungi"/>
</dbReference>
<evidence type="ECO:0000259" key="1">
    <source>
        <dbReference type="PROSITE" id="PS50882"/>
    </source>
</evidence>
<dbReference type="InterPro" id="IPR007275">
    <property type="entry name" value="YTH_domain"/>
</dbReference>
<dbReference type="GO" id="GO:0003730">
    <property type="term" value="F:mRNA 3'-UTR binding"/>
    <property type="evidence" value="ECO:0007669"/>
    <property type="project" value="EnsemblFungi"/>
</dbReference>
<dbReference type="VEuPathDB" id="FungiDB:B1J91_A02970g"/>
<dbReference type="PROSITE" id="PS50882">
    <property type="entry name" value="YTH"/>
    <property type="match status" value="1"/>
</dbReference>
<dbReference type="Pfam" id="PF04146">
    <property type="entry name" value="YTH"/>
    <property type="match status" value="1"/>
</dbReference>
<dbReference type="AlphaFoldDB" id="A0A0W0DPV5"/>
<dbReference type="GO" id="GO:0061157">
    <property type="term" value="P:mRNA destabilization"/>
    <property type="evidence" value="ECO:0007669"/>
    <property type="project" value="TreeGrafter"/>
</dbReference>
<comment type="caution">
    <text evidence="3">The sequence shown here is derived from an EMBL/GenBank/DDBJ whole genome shotgun (WGS) entry which is preliminary data.</text>
</comment>
<dbReference type="VEuPathDB" id="FungiDB:GWK60_A02805"/>
<proteinExistence type="predicted"/>
<dbReference type="Gene3D" id="3.10.590.10">
    <property type="entry name" value="ph1033 like domains"/>
    <property type="match status" value="1"/>
</dbReference>
<gene>
    <name evidence="2" type="ORF">AO440_005493</name>
    <name evidence="3" type="ORF">AO440_005707</name>
</gene>
<sequence>MKLIAAETPRKKFAMRTIEDSLKELEGLLHGGRVLRLPDLDHRYTIMSYENYEQRSADVPRQQICDTSRQRDNAYKVVPVTHTTHSADINSDFITNYKLSTPTQGLTTNVRTNPTVDVLTEFKPNYQCYNKPTKLKASVKRKKSLAIVPAWVNVPEFSRFFVIKSISLDHIKKSFYNSIWSSTHFGNRKLSQAYKELKAGAKIFLFFSVNASGRFCGVAEMSSDLQDCLDTSLWDDSSKYGAAFRVRWVLVKDLKNAHLKRFLIPENEMKPITKSRDTQEIPFYIGQAVLQLFKSDNTNIKCFLDQDYN</sequence>
<dbReference type="GO" id="GO:1990247">
    <property type="term" value="F:N6-methyladenosine-containing RNA reader activity"/>
    <property type="evidence" value="ECO:0007669"/>
    <property type="project" value="EnsemblFungi"/>
</dbReference>
<evidence type="ECO:0000313" key="4">
    <source>
        <dbReference type="Proteomes" id="UP000054886"/>
    </source>
</evidence>
<dbReference type="EMBL" id="LLZZ01000177">
    <property type="protein sequence ID" value="KTA95964.1"/>
    <property type="molecule type" value="Genomic_DNA"/>
</dbReference>
<dbReference type="Proteomes" id="UP000054886">
    <property type="component" value="Unassembled WGS sequence"/>
</dbReference>
<dbReference type="PANTHER" id="PTHR12357:SF89">
    <property type="entry name" value="YTH DOMAIN-CONTAINING FAMILY PROTEIN"/>
    <property type="match status" value="1"/>
</dbReference>
<dbReference type="InterPro" id="IPR045168">
    <property type="entry name" value="YTH_prot"/>
</dbReference>
<dbReference type="VEuPathDB" id="FungiDB:CAGL0A02970g"/>
<dbReference type="PANTHER" id="PTHR12357">
    <property type="entry name" value="YTH YT521-B HOMOLOGY DOMAIN-CONTAINING"/>
    <property type="match status" value="1"/>
</dbReference>